<dbReference type="AlphaFoldDB" id="A0A8X6FE14"/>
<feature type="non-terminal residue" evidence="1">
    <location>
        <position position="17"/>
    </location>
</feature>
<comment type="caution">
    <text evidence="1">The sequence shown here is derived from an EMBL/GenBank/DDBJ whole genome shotgun (WGS) entry which is preliminary data.</text>
</comment>
<sequence length="17" mass="1974">MKLGHQRDQSPAAYSRE</sequence>
<organism evidence="1 2">
    <name type="scientific">Trichonephila clavata</name>
    <name type="common">Joro spider</name>
    <name type="synonym">Nephila clavata</name>
    <dbReference type="NCBI Taxonomy" id="2740835"/>
    <lineage>
        <taxon>Eukaryota</taxon>
        <taxon>Metazoa</taxon>
        <taxon>Ecdysozoa</taxon>
        <taxon>Arthropoda</taxon>
        <taxon>Chelicerata</taxon>
        <taxon>Arachnida</taxon>
        <taxon>Araneae</taxon>
        <taxon>Araneomorphae</taxon>
        <taxon>Entelegynae</taxon>
        <taxon>Araneoidea</taxon>
        <taxon>Nephilidae</taxon>
        <taxon>Trichonephila</taxon>
    </lineage>
</organism>
<evidence type="ECO:0000313" key="2">
    <source>
        <dbReference type="Proteomes" id="UP000887116"/>
    </source>
</evidence>
<dbReference type="EMBL" id="BMAO01001924">
    <property type="protein sequence ID" value="GFQ76976.1"/>
    <property type="molecule type" value="Genomic_DNA"/>
</dbReference>
<evidence type="ECO:0000313" key="1">
    <source>
        <dbReference type="EMBL" id="GFQ76976.1"/>
    </source>
</evidence>
<reference evidence="1" key="1">
    <citation type="submission" date="2020-07" db="EMBL/GenBank/DDBJ databases">
        <title>Multicomponent nature underlies the extraordinary mechanical properties of spider dragline silk.</title>
        <authorList>
            <person name="Kono N."/>
            <person name="Nakamura H."/>
            <person name="Mori M."/>
            <person name="Yoshida Y."/>
            <person name="Ohtoshi R."/>
            <person name="Malay A.D."/>
            <person name="Moran D.A.P."/>
            <person name="Tomita M."/>
            <person name="Numata K."/>
            <person name="Arakawa K."/>
        </authorList>
    </citation>
    <scope>NUCLEOTIDE SEQUENCE</scope>
</reference>
<keyword evidence="2" id="KW-1185">Reference proteome</keyword>
<gene>
    <name evidence="1" type="ORF">TNCT_69221</name>
</gene>
<accession>A0A8X6FE14</accession>
<dbReference type="Proteomes" id="UP000887116">
    <property type="component" value="Unassembled WGS sequence"/>
</dbReference>
<protein>
    <submittedName>
        <fullName evidence="1">Uncharacterized protein</fullName>
    </submittedName>
</protein>
<proteinExistence type="predicted"/>
<name>A0A8X6FE14_TRICU</name>